<evidence type="ECO:0000256" key="4">
    <source>
        <dbReference type="SAM" id="Phobius"/>
    </source>
</evidence>
<evidence type="ECO:0000259" key="5">
    <source>
        <dbReference type="PROSITE" id="PS01124"/>
    </source>
</evidence>
<dbReference type="InterPro" id="IPR009057">
    <property type="entry name" value="Homeodomain-like_sf"/>
</dbReference>
<reference evidence="6 7" key="1">
    <citation type="submission" date="2021-10" db="EMBL/GenBank/DDBJ databases">
        <title>Anaerobic single-cell dispensing facilitates the cultivation of human gut bacteria.</title>
        <authorList>
            <person name="Afrizal A."/>
        </authorList>
    </citation>
    <scope>NUCLEOTIDE SEQUENCE [LARGE SCALE GENOMIC DNA]</scope>
    <source>
        <strain evidence="6 7">CLA-AA-H273</strain>
    </source>
</reference>
<dbReference type="GO" id="GO:0043565">
    <property type="term" value="F:sequence-specific DNA binding"/>
    <property type="evidence" value="ECO:0007669"/>
    <property type="project" value="InterPro"/>
</dbReference>
<evidence type="ECO:0000256" key="1">
    <source>
        <dbReference type="ARBA" id="ARBA00023015"/>
    </source>
</evidence>
<feature type="transmembrane region" description="Helical" evidence="4">
    <location>
        <begin position="20"/>
        <end position="40"/>
    </location>
</feature>
<keyword evidence="4" id="KW-0812">Transmembrane</keyword>
<dbReference type="SUPFAM" id="SSF46689">
    <property type="entry name" value="Homeodomain-like"/>
    <property type="match status" value="1"/>
</dbReference>
<dbReference type="PANTHER" id="PTHR43280:SF2">
    <property type="entry name" value="HTH-TYPE TRANSCRIPTIONAL REGULATOR EXSA"/>
    <property type="match status" value="1"/>
</dbReference>
<dbReference type="GO" id="GO:0003700">
    <property type="term" value="F:DNA-binding transcription factor activity"/>
    <property type="evidence" value="ECO:0007669"/>
    <property type="project" value="InterPro"/>
</dbReference>
<dbReference type="SMART" id="SM00342">
    <property type="entry name" value="HTH_ARAC"/>
    <property type="match status" value="1"/>
</dbReference>
<name>A0AAE3A1S8_9FIRM</name>
<feature type="domain" description="HTH araC/xylS-type" evidence="5">
    <location>
        <begin position="658"/>
        <end position="756"/>
    </location>
</feature>
<organism evidence="6 7">
    <name type="scientific">Waltera acetigignens</name>
    <dbReference type="NCBI Taxonomy" id="2981769"/>
    <lineage>
        <taxon>Bacteria</taxon>
        <taxon>Bacillati</taxon>
        <taxon>Bacillota</taxon>
        <taxon>Clostridia</taxon>
        <taxon>Lachnospirales</taxon>
        <taxon>Lachnospiraceae</taxon>
        <taxon>Waltera</taxon>
    </lineage>
</organism>
<gene>
    <name evidence="6" type="ORF">LKD75_14280</name>
</gene>
<keyword evidence="3" id="KW-0804">Transcription</keyword>
<evidence type="ECO:0000313" key="6">
    <source>
        <dbReference type="EMBL" id="MCC2120739.1"/>
    </source>
</evidence>
<dbReference type="PANTHER" id="PTHR43280">
    <property type="entry name" value="ARAC-FAMILY TRANSCRIPTIONAL REGULATOR"/>
    <property type="match status" value="1"/>
</dbReference>
<dbReference type="PROSITE" id="PS00041">
    <property type="entry name" value="HTH_ARAC_FAMILY_1"/>
    <property type="match status" value="1"/>
</dbReference>
<dbReference type="EMBL" id="JAJEPV010000042">
    <property type="protein sequence ID" value="MCC2120739.1"/>
    <property type="molecule type" value="Genomic_DNA"/>
</dbReference>
<evidence type="ECO:0000256" key="2">
    <source>
        <dbReference type="ARBA" id="ARBA00023125"/>
    </source>
</evidence>
<dbReference type="RefSeq" id="WP_227733725.1">
    <property type="nucleotide sequence ID" value="NZ_JAJEPV010000042.1"/>
</dbReference>
<proteinExistence type="predicted"/>
<keyword evidence="4" id="KW-0472">Membrane</keyword>
<sequence length="756" mass="87228">MTQQKLKRFHVKRIYSTLLLSYGALLAAPFIAVFLLLSFWKNSTENYYSEIMKNDLTEGRMAFEKQLDIMCAGAFSVSNDSDLKWVYFLDGLKDGDNNIAALIRCNDMLRQTFADSEHYQNYSVIMKNELIFRKSGMVVGDKFFYDNYCTYQNTDFETWRKQSFEADTWQLFPLEEIDTGEETLQAMTFSYPVRNYIQQEQEANAVVQFLLSKENLEQMFGQLLSRQGGILIYDAEDRLLASLGKINADGDDPENTDLFLSEATGEDIRQIKWNGTDCLVVNQTSEENGMHFAAVLPMAVVMQDFQRIRRAAWLILFTGAVLEIGLGCCFALRYSKPIHNLIDNMQGFFMLEDREIHKTENISEYEYLEKGVHALLDDYQSLNAMLQEKTVKERRNFLTLLMNGEFDTELNIIEEAAHAGIRLVQKDYYVLVFGSEEGEKLLSAAKKCAETETEQIWYPVDPTHVALLQYCTEENPMEPLLVGEQTAEKLKQLGAEEVYVGIGSCYTEKREIVFSYQQALYCSDKGKIEKQNVVEYSRELWKRNMPWYPLEMEEKLQVATKNGNSEQVKEIFIKIREENLGKIHLSANGGKVVISGITSTLIRMCNNMAESMETEQLLEKVQTEQSFPKALEVLETQFLRLCEENYHSRSRKSEIYYQKLEEYLEKNYGNPSLGVPMVAEEFGLSENYFSIFFKETMGKSFSSYLEKLRLEKAKKLIAEGKWDMETIAQMVGYGSSATFRRAFKRAYGIAPSAWKE</sequence>
<dbReference type="AlphaFoldDB" id="A0AAE3A1S8"/>
<dbReference type="InterPro" id="IPR041522">
    <property type="entry name" value="CdaR_GGDEF"/>
</dbReference>
<keyword evidence="4" id="KW-1133">Transmembrane helix</keyword>
<evidence type="ECO:0000256" key="3">
    <source>
        <dbReference type="ARBA" id="ARBA00023163"/>
    </source>
</evidence>
<dbReference type="InterPro" id="IPR018060">
    <property type="entry name" value="HTH_AraC"/>
</dbReference>
<accession>A0AAE3A1S8</accession>
<dbReference type="Gene3D" id="1.10.10.60">
    <property type="entry name" value="Homeodomain-like"/>
    <property type="match status" value="2"/>
</dbReference>
<keyword evidence="2" id="KW-0238">DNA-binding</keyword>
<dbReference type="PROSITE" id="PS01124">
    <property type="entry name" value="HTH_ARAC_FAMILY_2"/>
    <property type="match status" value="1"/>
</dbReference>
<dbReference type="InterPro" id="IPR018062">
    <property type="entry name" value="HTH_AraC-typ_CS"/>
</dbReference>
<protein>
    <submittedName>
        <fullName evidence="6">Helix-turn-helix domain-containing protein</fullName>
    </submittedName>
</protein>
<keyword evidence="7" id="KW-1185">Reference proteome</keyword>
<dbReference type="Pfam" id="PF17853">
    <property type="entry name" value="GGDEF_2"/>
    <property type="match status" value="1"/>
</dbReference>
<dbReference type="Proteomes" id="UP001197795">
    <property type="component" value="Unassembled WGS sequence"/>
</dbReference>
<dbReference type="Pfam" id="PF12833">
    <property type="entry name" value="HTH_18"/>
    <property type="match status" value="1"/>
</dbReference>
<evidence type="ECO:0000313" key="7">
    <source>
        <dbReference type="Proteomes" id="UP001197795"/>
    </source>
</evidence>
<feature type="transmembrane region" description="Helical" evidence="4">
    <location>
        <begin position="311"/>
        <end position="332"/>
    </location>
</feature>
<comment type="caution">
    <text evidence="6">The sequence shown here is derived from an EMBL/GenBank/DDBJ whole genome shotgun (WGS) entry which is preliminary data.</text>
</comment>
<keyword evidence="1" id="KW-0805">Transcription regulation</keyword>